<sequence length="216" mass="24268">MNKKKSYLARKLVILIAANILATAGIGMILRADIGVSPFDAFNKSLGDFLGVTVGTVMIAMNLSFFVLQRLVRGRDFPKIEWLQIPVTFLFGAMVDFFYYVVFRTMPDSYMGQWGLFLVGVVVLVFHIGMIMSMRLITTPLEGLCQALSDHVPLRFAHLRLIADILLVGAMIVLIQLGAENNIREGTVVLLFAFSMLMDYFMQLQRPILAKFHLLS</sequence>
<gene>
    <name evidence="1" type="ORF">BWX42_05990</name>
</gene>
<dbReference type="EMBL" id="MUYF01000003">
    <property type="protein sequence ID" value="OOL81335.1"/>
    <property type="molecule type" value="Genomic_DNA"/>
</dbReference>
<comment type="caution">
    <text evidence="1">The sequence shown here is derived from an EMBL/GenBank/DDBJ whole genome shotgun (WGS) entry which is preliminary data.</text>
</comment>
<protein>
    <recommendedName>
        <fullName evidence="3">YitT family protein</fullName>
    </recommendedName>
</protein>
<evidence type="ECO:0000313" key="1">
    <source>
        <dbReference type="EMBL" id="OOL81335.1"/>
    </source>
</evidence>
<dbReference type="PANTHER" id="PTHR40078">
    <property type="entry name" value="INTEGRAL MEMBRANE PROTEIN-RELATED"/>
    <property type="match status" value="1"/>
</dbReference>
<dbReference type="AlphaFoldDB" id="A0A1S8KPC4"/>
<organism evidence="1 2">
    <name type="scientific">Dolosigranulum pigrum</name>
    <dbReference type="NCBI Taxonomy" id="29394"/>
    <lineage>
        <taxon>Bacteria</taxon>
        <taxon>Bacillati</taxon>
        <taxon>Bacillota</taxon>
        <taxon>Bacilli</taxon>
        <taxon>Lactobacillales</taxon>
        <taxon>Carnobacteriaceae</taxon>
        <taxon>Dolosigranulum</taxon>
    </lineage>
</organism>
<dbReference type="Pfam" id="PF19700">
    <property type="entry name" value="DUF6198"/>
    <property type="match status" value="1"/>
</dbReference>
<dbReference type="InterPro" id="IPR038750">
    <property type="entry name" value="YczE/YyaS-like"/>
</dbReference>
<proteinExistence type="predicted"/>
<reference evidence="1 2" key="1">
    <citation type="submission" date="2017-01" db="EMBL/GenBank/DDBJ databases">
        <title>Complete Genome Sequence of Dolosigranulum pigrum isolated from a Patient with interstitial lung disease.</title>
        <authorList>
            <person name="Mukhopadhyay R."/>
            <person name="Joaquin J."/>
            <person name="Hogue R."/>
            <person name="Fitzgerald S."/>
            <person name="Jospin G."/>
            <person name="Eisen J.A."/>
            <person name="Chaturvedi V."/>
        </authorList>
    </citation>
    <scope>NUCLEOTIDE SEQUENCE [LARGE SCALE GENOMIC DNA]</scope>
    <source>
        <strain evidence="1 2">15S00348</strain>
    </source>
</reference>
<accession>A0A1S8KPC4</accession>
<evidence type="ECO:0008006" key="3">
    <source>
        <dbReference type="Google" id="ProtNLM"/>
    </source>
</evidence>
<dbReference type="RefSeq" id="WP_004636843.1">
    <property type="nucleotide sequence ID" value="NZ_CALUAQ010000006.1"/>
</dbReference>
<dbReference type="GeneID" id="42694955"/>
<evidence type="ECO:0000313" key="2">
    <source>
        <dbReference type="Proteomes" id="UP000190409"/>
    </source>
</evidence>
<dbReference type="Proteomes" id="UP000190409">
    <property type="component" value="Unassembled WGS sequence"/>
</dbReference>
<dbReference type="PANTHER" id="PTHR40078:SF1">
    <property type="entry name" value="INTEGRAL MEMBRANE PROTEIN"/>
    <property type="match status" value="1"/>
</dbReference>
<name>A0A1S8KPC4_9LACT</name>